<gene>
    <name evidence="1" type="ORF">D3872_11335</name>
</gene>
<organism evidence="1 2">
    <name type="scientific">Massilia cavernae</name>
    <dbReference type="NCBI Taxonomy" id="2320864"/>
    <lineage>
        <taxon>Bacteria</taxon>
        <taxon>Pseudomonadati</taxon>
        <taxon>Pseudomonadota</taxon>
        <taxon>Betaproteobacteria</taxon>
        <taxon>Burkholderiales</taxon>
        <taxon>Oxalobacteraceae</taxon>
        <taxon>Telluria group</taxon>
        <taxon>Massilia</taxon>
    </lineage>
</organism>
<dbReference type="InterPro" id="IPR014942">
    <property type="entry name" value="AbiEii"/>
</dbReference>
<evidence type="ECO:0008006" key="3">
    <source>
        <dbReference type="Google" id="ProtNLM"/>
    </source>
</evidence>
<evidence type="ECO:0000313" key="2">
    <source>
        <dbReference type="Proteomes" id="UP000284006"/>
    </source>
</evidence>
<dbReference type="Pfam" id="PF08843">
    <property type="entry name" value="AbiEii"/>
    <property type="match status" value="1"/>
</dbReference>
<dbReference type="OrthoDB" id="5918411at2"/>
<comment type="caution">
    <text evidence="1">The sequence shown here is derived from an EMBL/GenBank/DDBJ whole genome shotgun (WGS) entry which is preliminary data.</text>
</comment>
<sequence length="285" mass="31965">MYAVSADRPLNPVILAILRALHLATAQLGYSYFLVGATARDVMMTHVFGIQTRRATHDVDFAVALEDWHSFDVLKNALINTGDFEAADRHAHRLHYKLAEFGTAFPLDLIPFGGVEHKPHEIAWPPDMNVVMNVTAYAEALRFSLEVDVGDQLVVRVVSIPGLVALKLLSWNDRGLSDNRDAQDLFFILGHYHEAGNEQRLYDEEFAILEACGFDPSLAGARLLGLDTRLILEERSRNALLAVLEDMRKRERLVVHMAQRFAEFGPETASDLLSQFEQGLNFPTP</sequence>
<dbReference type="AlphaFoldDB" id="A0A418XTR9"/>
<dbReference type="InterPro" id="IPR014513">
    <property type="entry name" value="UCP021525"/>
</dbReference>
<protein>
    <recommendedName>
        <fullName evidence="3">Nucleotidyl transferase AbiEii/AbiGii toxin family protein</fullName>
    </recommendedName>
</protein>
<keyword evidence="2" id="KW-1185">Reference proteome</keyword>
<dbReference type="PIRSF" id="PIRSF021525">
    <property type="entry name" value="UCP021525"/>
    <property type="match status" value="1"/>
</dbReference>
<proteinExistence type="predicted"/>
<reference evidence="1 2" key="1">
    <citation type="submission" date="2018-09" db="EMBL/GenBank/DDBJ databases">
        <authorList>
            <person name="Zhu H."/>
        </authorList>
    </citation>
    <scope>NUCLEOTIDE SEQUENCE [LARGE SCALE GENOMIC DNA]</scope>
    <source>
        <strain evidence="1 2">K1S02-61</strain>
    </source>
</reference>
<name>A0A418XTR9_9BURK</name>
<dbReference type="RefSeq" id="WP_119810869.1">
    <property type="nucleotide sequence ID" value="NZ_QYUP01000110.1"/>
</dbReference>
<accession>A0A418XTR9</accession>
<dbReference type="EMBL" id="QYUP01000110">
    <property type="protein sequence ID" value="RJG16082.1"/>
    <property type="molecule type" value="Genomic_DNA"/>
</dbReference>
<evidence type="ECO:0000313" key="1">
    <source>
        <dbReference type="EMBL" id="RJG16082.1"/>
    </source>
</evidence>
<dbReference type="Proteomes" id="UP000284006">
    <property type="component" value="Unassembled WGS sequence"/>
</dbReference>